<dbReference type="CDD" id="cd19941">
    <property type="entry name" value="TIL"/>
    <property type="match status" value="1"/>
</dbReference>
<sequence>MEYPYKIQTFPCECKPGYILNSRYGECIPIEECSTTPDMSRNKIATNMESSTVSAITGLELSNETRNPAMQSNTSGMLQDMKDAK</sequence>
<protein>
    <recommendedName>
        <fullName evidence="4">TIL domain-containing protein</fullName>
    </recommendedName>
</protein>
<dbReference type="Proteomes" id="UP000024635">
    <property type="component" value="Unassembled WGS sequence"/>
</dbReference>
<gene>
    <name evidence="2" type="primary">Acey_s0006.g3058</name>
    <name evidence="2" type="ORF">Y032_0006g3058</name>
</gene>
<evidence type="ECO:0000313" key="2">
    <source>
        <dbReference type="EMBL" id="EYC29597.1"/>
    </source>
</evidence>
<accession>A0A016VRF2</accession>
<name>A0A016VRF2_9BILA</name>
<dbReference type="EMBL" id="JARK01001342">
    <property type="protein sequence ID" value="EYC29597.1"/>
    <property type="molecule type" value="Genomic_DNA"/>
</dbReference>
<evidence type="ECO:0000313" key="3">
    <source>
        <dbReference type="Proteomes" id="UP000024635"/>
    </source>
</evidence>
<proteinExistence type="predicted"/>
<comment type="caution">
    <text evidence="2">The sequence shown here is derived from an EMBL/GenBank/DDBJ whole genome shotgun (WGS) entry which is preliminary data.</text>
</comment>
<evidence type="ECO:0000256" key="1">
    <source>
        <dbReference type="SAM" id="MobiDB-lite"/>
    </source>
</evidence>
<reference evidence="3" key="1">
    <citation type="journal article" date="2015" name="Nat. Genet.">
        <title>The genome and transcriptome of the zoonotic hookworm Ancylostoma ceylanicum identify infection-specific gene families.</title>
        <authorList>
            <person name="Schwarz E.M."/>
            <person name="Hu Y."/>
            <person name="Antoshechkin I."/>
            <person name="Miller M.M."/>
            <person name="Sternberg P.W."/>
            <person name="Aroian R.V."/>
        </authorList>
    </citation>
    <scope>NUCLEOTIDE SEQUENCE</scope>
    <source>
        <strain evidence="3">HY135</strain>
    </source>
</reference>
<keyword evidence="3" id="KW-1185">Reference proteome</keyword>
<organism evidence="2 3">
    <name type="scientific">Ancylostoma ceylanicum</name>
    <dbReference type="NCBI Taxonomy" id="53326"/>
    <lineage>
        <taxon>Eukaryota</taxon>
        <taxon>Metazoa</taxon>
        <taxon>Ecdysozoa</taxon>
        <taxon>Nematoda</taxon>
        <taxon>Chromadorea</taxon>
        <taxon>Rhabditida</taxon>
        <taxon>Rhabditina</taxon>
        <taxon>Rhabditomorpha</taxon>
        <taxon>Strongyloidea</taxon>
        <taxon>Ancylostomatidae</taxon>
        <taxon>Ancylostomatinae</taxon>
        <taxon>Ancylostoma</taxon>
    </lineage>
</organism>
<dbReference type="AlphaFoldDB" id="A0A016VRF2"/>
<dbReference type="SUPFAM" id="SSF57196">
    <property type="entry name" value="EGF/Laminin"/>
    <property type="match status" value="1"/>
</dbReference>
<dbReference type="Gene3D" id="2.10.25.10">
    <property type="entry name" value="Laminin"/>
    <property type="match status" value="1"/>
</dbReference>
<feature type="compositionally biased region" description="Polar residues" evidence="1">
    <location>
        <begin position="63"/>
        <end position="77"/>
    </location>
</feature>
<dbReference type="OrthoDB" id="5945029at2759"/>
<feature type="region of interest" description="Disordered" evidence="1">
    <location>
        <begin position="63"/>
        <end position="85"/>
    </location>
</feature>
<evidence type="ECO:0008006" key="4">
    <source>
        <dbReference type="Google" id="ProtNLM"/>
    </source>
</evidence>